<sequence>MCRQHHALGLFFFCWNVRVEGIIDSSKYQAILAQNLQASVRKLKRKFTFQHDNDPKHNQSTKKKITRRRLMFWNGPAKRPDLNPIKHLWGDLKRAVHRRCSRNPKDLKHICKEEWANIAMSRYAMLIDYYPKRLSSVIKSKGA</sequence>
<dbReference type="Ensembl" id="ENSELUT00000102238.1">
    <property type="protein sequence ID" value="ENSELUP00000083055.1"/>
    <property type="gene ID" value="ENSELUG00000040081.1"/>
</dbReference>
<protein>
    <recommendedName>
        <fullName evidence="2">Tc1-like transposase DDE domain-containing protein</fullName>
    </recommendedName>
</protein>
<dbReference type="Gene3D" id="3.30.420.10">
    <property type="entry name" value="Ribonuclease H-like superfamily/Ribonuclease H"/>
    <property type="match status" value="1"/>
</dbReference>
<keyword evidence="4" id="KW-1185">Reference proteome</keyword>
<proteinExistence type="predicted"/>
<evidence type="ECO:0000259" key="2">
    <source>
        <dbReference type="Pfam" id="PF13358"/>
    </source>
</evidence>
<dbReference type="AlphaFoldDB" id="A0AAY5K4E5"/>
<dbReference type="InterPro" id="IPR036397">
    <property type="entry name" value="RNaseH_sf"/>
</dbReference>
<dbReference type="Pfam" id="PF13358">
    <property type="entry name" value="DDE_3"/>
    <property type="match status" value="1"/>
</dbReference>
<reference evidence="3 4" key="1">
    <citation type="submission" date="2020-02" db="EMBL/GenBank/DDBJ databases">
        <title>Esox lucius (northern pike) genome, fEsoLuc1, primary haplotype.</title>
        <authorList>
            <person name="Myers G."/>
            <person name="Karagic N."/>
            <person name="Meyer A."/>
            <person name="Pippel M."/>
            <person name="Reichard M."/>
            <person name="Winkler S."/>
            <person name="Tracey A."/>
            <person name="Sims Y."/>
            <person name="Howe K."/>
            <person name="Rhie A."/>
            <person name="Formenti G."/>
            <person name="Durbin R."/>
            <person name="Fedrigo O."/>
            <person name="Jarvis E.D."/>
        </authorList>
    </citation>
    <scope>NUCLEOTIDE SEQUENCE [LARGE SCALE GENOMIC DNA]</scope>
</reference>
<dbReference type="Proteomes" id="UP000265140">
    <property type="component" value="Chromosome 20"/>
</dbReference>
<evidence type="ECO:0000313" key="3">
    <source>
        <dbReference type="Ensembl" id="ENSELUP00000083055.1"/>
    </source>
</evidence>
<dbReference type="InterPro" id="IPR038717">
    <property type="entry name" value="Tc1-like_DDE_dom"/>
</dbReference>
<evidence type="ECO:0000256" key="1">
    <source>
        <dbReference type="SAM" id="SignalP"/>
    </source>
</evidence>
<keyword evidence="1" id="KW-0732">Signal</keyword>
<feature type="domain" description="Tc1-like transposase DDE" evidence="2">
    <location>
        <begin position="20"/>
        <end position="107"/>
    </location>
</feature>
<organism evidence="3 4">
    <name type="scientific">Esox lucius</name>
    <name type="common">Northern pike</name>
    <dbReference type="NCBI Taxonomy" id="8010"/>
    <lineage>
        <taxon>Eukaryota</taxon>
        <taxon>Metazoa</taxon>
        <taxon>Chordata</taxon>
        <taxon>Craniata</taxon>
        <taxon>Vertebrata</taxon>
        <taxon>Euteleostomi</taxon>
        <taxon>Actinopterygii</taxon>
        <taxon>Neopterygii</taxon>
        <taxon>Teleostei</taxon>
        <taxon>Protacanthopterygii</taxon>
        <taxon>Esociformes</taxon>
        <taxon>Esocidae</taxon>
        <taxon>Esox</taxon>
    </lineage>
</organism>
<dbReference type="GeneTree" id="ENSGT01140000282497"/>
<feature type="chain" id="PRO_5044719330" description="Tc1-like transposase DDE domain-containing protein" evidence="1">
    <location>
        <begin position="22"/>
        <end position="143"/>
    </location>
</feature>
<feature type="signal peptide" evidence="1">
    <location>
        <begin position="1"/>
        <end position="21"/>
    </location>
</feature>
<reference evidence="3" key="2">
    <citation type="submission" date="2025-05" db="UniProtKB">
        <authorList>
            <consortium name="Ensembl"/>
        </authorList>
    </citation>
    <scope>IDENTIFICATION</scope>
</reference>
<accession>A0AAY5K4E5</accession>
<evidence type="ECO:0000313" key="4">
    <source>
        <dbReference type="Proteomes" id="UP000265140"/>
    </source>
</evidence>
<dbReference type="GO" id="GO:0003676">
    <property type="term" value="F:nucleic acid binding"/>
    <property type="evidence" value="ECO:0007669"/>
    <property type="project" value="InterPro"/>
</dbReference>
<dbReference type="Ensembl" id="ENSELUT00000097922.1">
    <property type="protein sequence ID" value="ENSELUP00000092563.1"/>
    <property type="gene ID" value="ENSELUG00000040081.1"/>
</dbReference>
<name>A0AAY5K4E5_ESOLU</name>